<dbReference type="InterPro" id="IPR053164">
    <property type="entry name" value="IS1016-like_transposase"/>
</dbReference>
<reference evidence="2" key="1">
    <citation type="submission" date="2020-08" db="EMBL/GenBank/DDBJ databases">
        <title>Multicomponent nature underlies the extraordinary mechanical properties of spider dragline silk.</title>
        <authorList>
            <person name="Kono N."/>
            <person name="Nakamura H."/>
            <person name="Mori M."/>
            <person name="Yoshida Y."/>
            <person name="Ohtoshi R."/>
            <person name="Malay A.D."/>
            <person name="Moran D.A.P."/>
            <person name="Tomita M."/>
            <person name="Numata K."/>
            <person name="Arakawa K."/>
        </authorList>
    </citation>
    <scope>NUCLEOTIDE SEQUENCE</scope>
</reference>
<name>A0A8X6RMW5_TRICX</name>
<dbReference type="PANTHER" id="PTHR47163">
    <property type="entry name" value="DDE_TNP_IS1595 DOMAIN-CONTAINING PROTEIN"/>
    <property type="match status" value="1"/>
</dbReference>
<organism evidence="2 3">
    <name type="scientific">Trichonephila clavipes</name>
    <name type="common">Golden silk orbweaver</name>
    <name type="synonym">Nephila clavipes</name>
    <dbReference type="NCBI Taxonomy" id="2585209"/>
    <lineage>
        <taxon>Eukaryota</taxon>
        <taxon>Metazoa</taxon>
        <taxon>Ecdysozoa</taxon>
        <taxon>Arthropoda</taxon>
        <taxon>Chelicerata</taxon>
        <taxon>Arachnida</taxon>
        <taxon>Araneae</taxon>
        <taxon>Araneomorphae</taxon>
        <taxon>Entelegynae</taxon>
        <taxon>Araneoidea</taxon>
        <taxon>Nephilidae</taxon>
        <taxon>Trichonephila</taxon>
    </lineage>
</organism>
<dbReference type="Pfam" id="PF12762">
    <property type="entry name" value="DDE_Tnp_IS1595"/>
    <property type="match status" value="1"/>
</dbReference>
<comment type="caution">
    <text evidence="2">The sequence shown here is derived from an EMBL/GenBank/DDBJ whole genome shotgun (WGS) entry which is preliminary data.</text>
</comment>
<dbReference type="AlphaFoldDB" id="A0A8X6RMW5"/>
<evidence type="ECO:0000313" key="2">
    <source>
        <dbReference type="EMBL" id="GFX97135.1"/>
    </source>
</evidence>
<accession>A0A8X6RMW5</accession>
<dbReference type="SMART" id="SM01126">
    <property type="entry name" value="DDE_Tnp_IS1595"/>
    <property type="match status" value="1"/>
</dbReference>
<proteinExistence type="predicted"/>
<protein>
    <submittedName>
        <fullName evidence="2">DDE_Tnp_IS1595 domain-containing protein</fullName>
    </submittedName>
</protein>
<keyword evidence="3" id="KW-1185">Reference proteome</keyword>
<evidence type="ECO:0000259" key="1">
    <source>
        <dbReference type="SMART" id="SM01126"/>
    </source>
</evidence>
<gene>
    <name evidence="2" type="primary">AVEN_40661_1</name>
    <name evidence="2" type="ORF">TNCV_556251</name>
</gene>
<dbReference type="InterPro" id="IPR024445">
    <property type="entry name" value="Tnp_ISXO2-like"/>
</dbReference>
<evidence type="ECO:0000313" key="3">
    <source>
        <dbReference type="Proteomes" id="UP000887159"/>
    </source>
</evidence>
<dbReference type="PANTHER" id="PTHR47163:SF2">
    <property type="entry name" value="SI:DKEY-17M8.2"/>
    <property type="match status" value="1"/>
</dbReference>
<feature type="domain" description="ISXO2-like transposase" evidence="1">
    <location>
        <begin position="1"/>
        <end position="128"/>
    </location>
</feature>
<dbReference type="EMBL" id="BMAU01021196">
    <property type="protein sequence ID" value="GFX97135.1"/>
    <property type="molecule type" value="Genomic_DNA"/>
</dbReference>
<sequence>MLRGPDVIVEIDETMFGKRKYSRDKHGNETWVFRGIERSSNKCFSYVLQNRSKNTLLLPIRNNIKEGTAVILDCWKAYCCLQNECFLHLSVNRSLHFKDPEMGTHTNSIESSWSAIKVSDCLRQLFFEKKRRYGDLFVIFIFI</sequence>
<dbReference type="Proteomes" id="UP000887159">
    <property type="component" value="Unassembled WGS sequence"/>
</dbReference>